<dbReference type="GO" id="GO:0004726">
    <property type="term" value="F:non-membrane spanning protein tyrosine phosphatase activity"/>
    <property type="evidence" value="ECO:0007669"/>
    <property type="project" value="InterPro"/>
</dbReference>
<dbReference type="Gene3D" id="3.40.50.2300">
    <property type="match status" value="1"/>
</dbReference>
<comment type="catalytic activity">
    <reaction evidence="11">
        <text>O-phospho-L-tyrosyl-[protein] + H2O = L-tyrosyl-[protein] + phosphate</text>
        <dbReference type="Rhea" id="RHEA:10684"/>
        <dbReference type="Rhea" id="RHEA-COMP:10136"/>
        <dbReference type="Rhea" id="RHEA-COMP:20101"/>
        <dbReference type="ChEBI" id="CHEBI:15377"/>
        <dbReference type="ChEBI" id="CHEBI:43474"/>
        <dbReference type="ChEBI" id="CHEBI:46858"/>
        <dbReference type="ChEBI" id="CHEBI:61978"/>
        <dbReference type="EC" id="3.1.3.48"/>
    </reaction>
</comment>
<dbReference type="FunCoup" id="H2YMJ8">
    <property type="interactions" value="75"/>
</dbReference>
<dbReference type="Ensembl" id="ENSCSAVT00000006633.1">
    <property type="protein sequence ID" value="ENSCSAVP00000006550.1"/>
    <property type="gene ID" value="ENSCSAVG00000003923.1"/>
</dbReference>
<dbReference type="eggNOG" id="KOG3217">
    <property type="taxonomic scope" value="Eukaryota"/>
</dbReference>
<comment type="catalytic activity">
    <reaction evidence="11">
        <text>a phosphate monoester + H2O = an alcohol + phosphate</text>
        <dbReference type="Rhea" id="RHEA:15017"/>
        <dbReference type="ChEBI" id="CHEBI:15377"/>
        <dbReference type="ChEBI" id="CHEBI:30879"/>
        <dbReference type="ChEBI" id="CHEBI:43474"/>
        <dbReference type="ChEBI" id="CHEBI:67140"/>
        <dbReference type="EC" id="3.1.3.2"/>
    </reaction>
</comment>
<organism evidence="13 14">
    <name type="scientific">Ciona savignyi</name>
    <name type="common">Pacific transparent sea squirt</name>
    <dbReference type="NCBI Taxonomy" id="51511"/>
    <lineage>
        <taxon>Eukaryota</taxon>
        <taxon>Metazoa</taxon>
        <taxon>Chordata</taxon>
        <taxon>Tunicata</taxon>
        <taxon>Ascidiacea</taxon>
        <taxon>Phlebobranchia</taxon>
        <taxon>Cionidae</taxon>
        <taxon>Ciona</taxon>
    </lineage>
</organism>
<comment type="subcellular location">
    <subcellularLocation>
        <location evidence="1 11">Cytoplasm</location>
    </subcellularLocation>
</comment>
<evidence type="ECO:0000313" key="13">
    <source>
        <dbReference type="Ensembl" id="ENSCSAVP00000006550.1"/>
    </source>
</evidence>
<evidence type="ECO:0000256" key="4">
    <source>
        <dbReference type="ARBA" id="ARBA00013064"/>
    </source>
</evidence>
<dbReference type="InterPro" id="IPR023485">
    <property type="entry name" value="Ptyr_pPase"/>
</dbReference>
<feature type="domain" description="Phosphotyrosine protein phosphatase I" evidence="12">
    <location>
        <begin position="1"/>
        <end position="97"/>
    </location>
</feature>
<dbReference type="OMA" id="NCDIRTA"/>
<comment type="similarity">
    <text evidence="2 11">Belongs to the low molecular weight phosphotyrosine protein phosphatase family.</text>
</comment>
<reference evidence="13" key="2">
    <citation type="submission" date="2025-08" db="UniProtKB">
        <authorList>
            <consortium name="Ensembl"/>
        </authorList>
    </citation>
    <scope>IDENTIFICATION</scope>
</reference>
<dbReference type="PRINTS" id="PR00720">
    <property type="entry name" value="MAMMALPTPASE"/>
</dbReference>
<keyword evidence="6 11" id="KW-0963">Cytoplasm</keyword>
<protein>
    <recommendedName>
        <fullName evidence="5 11">Low molecular weight phosphotyrosine protein phosphatase</fullName>
        <shortName evidence="11">LMW-PTP</shortName>
        <shortName evidence="11">LMW-PTPase</shortName>
        <ecNumber evidence="3 11">3.1.3.2</ecNumber>
        <ecNumber evidence="4 11">3.1.3.48</ecNumber>
    </recommendedName>
    <alternativeName>
        <fullName evidence="9 11">Low molecular weight cytosolic acid phosphatase</fullName>
    </alternativeName>
</protein>
<evidence type="ECO:0000256" key="1">
    <source>
        <dbReference type="ARBA" id="ARBA00004496"/>
    </source>
</evidence>
<dbReference type="InterPro" id="IPR050438">
    <property type="entry name" value="LMW_PTPase"/>
</dbReference>
<comment type="function">
    <text evidence="11">Acts on tyrosine phosphorylated proteins, low-MW aryl phosphates and natural and synthetic acyl phosphates.</text>
</comment>
<evidence type="ECO:0000256" key="9">
    <source>
        <dbReference type="ARBA" id="ARBA00032347"/>
    </source>
</evidence>
<evidence type="ECO:0000256" key="10">
    <source>
        <dbReference type="PIRSR" id="PIRSR617867-1"/>
    </source>
</evidence>
<dbReference type="EC" id="3.1.3.48" evidence="4 11"/>
<dbReference type="InParanoid" id="H2YMJ8"/>
<name>H2YMJ8_CIOSA</name>
<evidence type="ECO:0000256" key="7">
    <source>
        <dbReference type="ARBA" id="ARBA00022801"/>
    </source>
</evidence>
<reference evidence="14" key="1">
    <citation type="submission" date="2003-08" db="EMBL/GenBank/DDBJ databases">
        <authorList>
            <person name="Birren B."/>
            <person name="Nusbaum C."/>
            <person name="Abebe A."/>
            <person name="Abouelleil A."/>
            <person name="Adekoya E."/>
            <person name="Ait-zahra M."/>
            <person name="Allen N."/>
            <person name="Allen T."/>
            <person name="An P."/>
            <person name="Anderson M."/>
            <person name="Anderson S."/>
            <person name="Arachchi H."/>
            <person name="Armbruster J."/>
            <person name="Bachantsang P."/>
            <person name="Baldwin J."/>
            <person name="Barry A."/>
            <person name="Bayul T."/>
            <person name="Blitshsteyn B."/>
            <person name="Bloom T."/>
            <person name="Blye J."/>
            <person name="Boguslavskiy L."/>
            <person name="Borowsky M."/>
            <person name="Boukhgalter B."/>
            <person name="Brunache A."/>
            <person name="Butler J."/>
            <person name="Calixte N."/>
            <person name="Calvo S."/>
            <person name="Camarata J."/>
            <person name="Campo K."/>
            <person name="Chang J."/>
            <person name="Cheshatsang Y."/>
            <person name="Citroen M."/>
            <person name="Collymore A."/>
            <person name="Considine T."/>
            <person name="Cook A."/>
            <person name="Cooke P."/>
            <person name="Corum B."/>
            <person name="Cuomo C."/>
            <person name="David R."/>
            <person name="Dawoe T."/>
            <person name="Degray S."/>
            <person name="Dodge S."/>
            <person name="Dooley K."/>
            <person name="Dorje P."/>
            <person name="Dorjee K."/>
            <person name="Dorris L."/>
            <person name="Duffey N."/>
            <person name="Dupes A."/>
            <person name="Elkins T."/>
            <person name="Engels R."/>
            <person name="Erickson J."/>
            <person name="Farina A."/>
            <person name="Faro S."/>
            <person name="Ferreira P."/>
            <person name="Fischer H."/>
            <person name="Fitzgerald M."/>
            <person name="Foley K."/>
            <person name="Gage D."/>
            <person name="Galagan J."/>
            <person name="Gearin G."/>
            <person name="Gnerre S."/>
            <person name="Gnirke A."/>
            <person name="Goyette A."/>
            <person name="Graham J."/>
            <person name="Grandbois E."/>
            <person name="Gyaltsen K."/>
            <person name="Hafez N."/>
            <person name="Hagopian D."/>
            <person name="Hagos B."/>
            <person name="Hall J."/>
            <person name="Hatcher B."/>
            <person name="Heller A."/>
            <person name="Higgins H."/>
            <person name="Honan T."/>
            <person name="Horn A."/>
            <person name="Houde N."/>
            <person name="Hughes L."/>
            <person name="Hulme W."/>
            <person name="Husby E."/>
            <person name="Iliev I."/>
            <person name="Jaffe D."/>
            <person name="Jones C."/>
            <person name="Kamal M."/>
            <person name="Kamat A."/>
            <person name="Kamvysselis M."/>
            <person name="Karlsson E."/>
            <person name="Kells C."/>
            <person name="Kieu A."/>
            <person name="Kisner P."/>
            <person name="Kodira C."/>
            <person name="Kulbokas E."/>
            <person name="Labutti K."/>
            <person name="Lama D."/>
            <person name="Landers T."/>
            <person name="Leger J."/>
            <person name="Levine S."/>
            <person name="Lewis D."/>
            <person name="Lewis T."/>
            <person name="Lindblad-toh K."/>
            <person name="Liu X."/>
            <person name="Lokyitsang T."/>
            <person name="Lokyitsang Y."/>
            <person name="Lucien O."/>
            <person name="Lui A."/>
            <person name="Ma L.J."/>
            <person name="Mabbitt R."/>
            <person name="Macdonald J."/>
            <person name="Maclean C."/>
            <person name="Major J."/>
            <person name="Manning J."/>
            <person name="Marabella R."/>
            <person name="Maru K."/>
            <person name="Matthews C."/>
            <person name="Mauceli E."/>
            <person name="Mccarthy M."/>
            <person name="Mcdonough S."/>
            <person name="Mcghee T."/>
            <person name="Meldrim J."/>
            <person name="Meneus L."/>
            <person name="Mesirov J."/>
            <person name="Mihalev A."/>
            <person name="Mihova T."/>
            <person name="Mikkelsen T."/>
            <person name="Mlenga V."/>
            <person name="Moru K."/>
            <person name="Mozes J."/>
            <person name="Mulrain L."/>
            <person name="Munson G."/>
            <person name="Naylor J."/>
            <person name="Newes C."/>
            <person name="Nguyen C."/>
            <person name="Nguyen N."/>
            <person name="Nguyen T."/>
            <person name="Nicol R."/>
            <person name="Nielsen C."/>
            <person name="Nizzari M."/>
            <person name="Norbu C."/>
            <person name="Norbu N."/>
            <person name="O'donnell P."/>
            <person name="Okoawo O."/>
            <person name="O'leary S."/>
            <person name="Omotosho B."/>
            <person name="O'neill K."/>
            <person name="Osman S."/>
            <person name="Parker S."/>
            <person name="Perrin D."/>
            <person name="Phunkhang P."/>
            <person name="Piqani B."/>
            <person name="Purcell S."/>
            <person name="Rachupka T."/>
            <person name="Ramasamy U."/>
            <person name="Rameau R."/>
            <person name="Ray V."/>
            <person name="Raymond C."/>
            <person name="Retta R."/>
            <person name="Richardson S."/>
            <person name="Rise C."/>
            <person name="Rodriguez J."/>
            <person name="Rogers J."/>
            <person name="Rogov P."/>
            <person name="Rutman M."/>
            <person name="Schupbach R."/>
            <person name="Seaman C."/>
            <person name="Settipalli S."/>
            <person name="Sharpe T."/>
            <person name="Sheridan J."/>
            <person name="Sherpa N."/>
            <person name="Shi J."/>
            <person name="Smirnov S."/>
            <person name="Smith C."/>
            <person name="Sougnez C."/>
            <person name="Spencer B."/>
            <person name="Stalker J."/>
            <person name="Stange-thomann N."/>
            <person name="Stavropoulos S."/>
            <person name="Stetson K."/>
            <person name="Stone C."/>
            <person name="Stone S."/>
            <person name="Stubbs M."/>
            <person name="Talamas J."/>
            <person name="Tchuinga P."/>
            <person name="Tenzing P."/>
            <person name="Tesfaye S."/>
            <person name="Theodore J."/>
            <person name="Thoulutsang Y."/>
            <person name="Topham K."/>
            <person name="Towey S."/>
            <person name="Tsamla T."/>
            <person name="Tsomo N."/>
            <person name="Vallee D."/>
            <person name="Vassiliev H."/>
            <person name="Venkataraman V."/>
            <person name="Vinson J."/>
            <person name="Vo A."/>
            <person name="Wade C."/>
            <person name="Wang S."/>
            <person name="Wangchuk T."/>
            <person name="Wangdi T."/>
            <person name="Whittaker C."/>
            <person name="Wilkinson J."/>
            <person name="Wu Y."/>
            <person name="Wyman D."/>
            <person name="Yadav S."/>
            <person name="Yang S."/>
            <person name="Yang X."/>
            <person name="Yeager S."/>
            <person name="Yee E."/>
            <person name="Young G."/>
            <person name="Zainoun J."/>
            <person name="Zembeck L."/>
            <person name="Zimmer A."/>
            <person name="Zody M."/>
            <person name="Lander E."/>
        </authorList>
    </citation>
    <scope>NUCLEOTIDE SEQUENCE [LARGE SCALE GENOMIC DNA]</scope>
</reference>
<dbReference type="SMART" id="SM00226">
    <property type="entry name" value="LMWPc"/>
    <property type="match status" value="1"/>
</dbReference>
<evidence type="ECO:0000256" key="3">
    <source>
        <dbReference type="ARBA" id="ARBA00012646"/>
    </source>
</evidence>
<reference evidence="13" key="3">
    <citation type="submission" date="2025-09" db="UniProtKB">
        <authorList>
            <consortium name="Ensembl"/>
        </authorList>
    </citation>
    <scope>IDENTIFICATION</scope>
</reference>
<keyword evidence="14" id="KW-1185">Reference proteome</keyword>
<dbReference type="AlphaFoldDB" id="H2YMJ8"/>
<evidence type="ECO:0000256" key="2">
    <source>
        <dbReference type="ARBA" id="ARBA00011063"/>
    </source>
</evidence>
<proteinExistence type="inferred from homology"/>
<dbReference type="Proteomes" id="UP000007875">
    <property type="component" value="Unassembled WGS sequence"/>
</dbReference>
<evidence type="ECO:0000313" key="14">
    <source>
        <dbReference type="Proteomes" id="UP000007875"/>
    </source>
</evidence>
<dbReference type="GO" id="GO:0005737">
    <property type="term" value="C:cytoplasm"/>
    <property type="evidence" value="ECO:0007669"/>
    <property type="project" value="UniProtKB-SubCell"/>
</dbReference>
<keyword evidence="7 11" id="KW-0378">Hydrolase</keyword>
<evidence type="ECO:0000256" key="5">
    <source>
        <dbReference type="ARBA" id="ARBA00017603"/>
    </source>
</evidence>
<keyword evidence="8 11" id="KW-0904">Protein phosphatase</keyword>
<feature type="active site" description="Proton donor" evidence="10">
    <location>
        <position position="70"/>
    </location>
</feature>
<dbReference type="EC" id="3.1.3.2" evidence="3 11"/>
<dbReference type="PANTHER" id="PTHR11717:SF7">
    <property type="entry name" value="LOW MOLECULAR WEIGHT PHOSPHOTYROSINE PROTEIN PHOSPHATASE"/>
    <property type="match status" value="1"/>
</dbReference>
<dbReference type="STRING" id="51511.ENSCSAVP00000006550"/>
<accession>H2YMJ8</accession>
<dbReference type="InterPro" id="IPR036196">
    <property type="entry name" value="Ptyr_pPase_sf"/>
</dbReference>
<dbReference type="GO" id="GO:0003993">
    <property type="term" value="F:acid phosphatase activity"/>
    <property type="evidence" value="ECO:0007669"/>
    <property type="project" value="UniProtKB-UniRule"/>
</dbReference>
<evidence type="ECO:0000256" key="8">
    <source>
        <dbReference type="ARBA" id="ARBA00022912"/>
    </source>
</evidence>
<dbReference type="Pfam" id="PF01451">
    <property type="entry name" value="LMWPc"/>
    <property type="match status" value="1"/>
</dbReference>
<dbReference type="PANTHER" id="PTHR11717">
    <property type="entry name" value="LOW MOLECULAR WEIGHT PROTEIN TYROSINE PHOSPHATASE"/>
    <property type="match status" value="1"/>
</dbReference>
<evidence type="ECO:0000259" key="12">
    <source>
        <dbReference type="SMART" id="SM00226"/>
    </source>
</evidence>
<dbReference type="InterPro" id="IPR002115">
    <property type="entry name" value="Tyr_Pase_low_mol_wt_mml"/>
</dbReference>
<evidence type="ECO:0000256" key="11">
    <source>
        <dbReference type="RuleBase" id="RU368115"/>
    </source>
</evidence>
<dbReference type="SUPFAM" id="SSF52788">
    <property type="entry name" value="Phosphotyrosine protein phosphatases I"/>
    <property type="match status" value="1"/>
</dbReference>
<sequence>MEKHGIYKHVAHHRARQITQRDFEDFDFIFGMDESNMRNLHQVAPKNHKSKILLLATYCPDLAHDGVIEDPYYSSSQSAFEEVYQQCVNACANFLKSI</sequence>
<dbReference type="GeneTree" id="ENSGT00940000167505"/>
<dbReference type="InterPro" id="IPR017867">
    <property type="entry name" value="Tyr_phospatase_low_mol_wt"/>
</dbReference>
<dbReference type="HOGENOM" id="CLU_071415_4_0_1"/>
<evidence type="ECO:0000256" key="6">
    <source>
        <dbReference type="ARBA" id="ARBA00022490"/>
    </source>
</evidence>
<dbReference type="PRINTS" id="PR00719">
    <property type="entry name" value="LMWPTPASE"/>
</dbReference>